<dbReference type="GO" id="GO:1990961">
    <property type="term" value="P:xenobiotic detoxification by transmembrane export across the plasma membrane"/>
    <property type="evidence" value="ECO:0007669"/>
    <property type="project" value="InterPro"/>
</dbReference>
<dbReference type="Proteomes" id="UP000248798">
    <property type="component" value="Unassembled WGS sequence"/>
</dbReference>
<keyword evidence="4" id="KW-1003">Cell membrane</keyword>
<dbReference type="NCBIfam" id="TIGR00710">
    <property type="entry name" value="efflux_Bcr_CflA"/>
    <property type="match status" value="1"/>
</dbReference>
<sequence length="393" mass="42616">MINQNRFLLLLALLSAFPPLSTDMYLPAIPLLQKAWHQPLAVVNLTLVGFFVSYCVSLLFYGPLSDRYGRRPLLLAGIGLFIVASLLCGLSTGIVGLIVFRVLQAAGAASAATLALAITKDIFKGHERARILAYMGVIMALAPMLAPVFGGWVLTWFSWRWVFVIQAVIAAIGWIGVLRMPETLKTPSANSVRETAGIYFELLANRRYLGFALMMSIIVVPHFAFIGGSADIYITRFGLSEQVFGYFFALNAMAIMAGSFACMRLLGLLGSQKLLTMGFAGILAGGAAMLTRWLPGPWGLALPMVVISFSFGLSRPPSNNLVLEQVDRHAGAASSLLIFIYFLLGAIAMWFIALDWADKIRIIGLLATISGGAMLVLWLLFAKRAKSLGNRGS</sequence>
<dbReference type="InterPro" id="IPR036259">
    <property type="entry name" value="MFS_trans_sf"/>
</dbReference>
<evidence type="ECO:0000313" key="13">
    <source>
        <dbReference type="Proteomes" id="UP000293902"/>
    </source>
</evidence>
<feature type="transmembrane region" description="Helical" evidence="8">
    <location>
        <begin position="159"/>
        <end position="178"/>
    </location>
</feature>
<feature type="transmembrane region" description="Helical" evidence="8">
    <location>
        <begin position="335"/>
        <end position="354"/>
    </location>
</feature>
<dbReference type="SUPFAM" id="SSF103473">
    <property type="entry name" value="MFS general substrate transporter"/>
    <property type="match status" value="1"/>
</dbReference>
<evidence type="ECO:0000256" key="1">
    <source>
        <dbReference type="ARBA" id="ARBA00004651"/>
    </source>
</evidence>
<keyword evidence="3" id="KW-0813">Transport</keyword>
<feature type="domain" description="Major facilitator superfamily (MFS) profile" evidence="9">
    <location>
        <begin position="7"/>
        <end position="385"/>
    </location>
</feature>
<evidence type="ECO:0000256" key="4">
    <source>
        <dbReference type="ARBA" id="ARBA00022475"/>
    </source>
</evidence>
<keyword evidence="6 8" id="KW-1133">Transmembrane helix</keyword>
<dbReference type="InterPro" id="IPR020846">
    <property type="entry name" value="MFS_dom"/>
</dbReference>
<dbReference type="Pfam" id="PF07690">
    <property type="entry name" value="MFS_1"/>
    <property type="match status" value="1"/>
</dbReference>
<feature type="transmembrane region" description="Helical" evidence="8">
    <location>
        <begin position="274"/>
        <end position="291"/>
    </location>
</feature>
<comment type="similarity">
    <text evidence="2">Belongs to the major facilitator superfamily. Bcr/CmlA family.</text>
</comment>
<dbReference type="PROSITE" id="PS50850">
    <property type="entry name" value="MFS"/>
    <property type="match status" value="1"/>
</dbReference>
<feature type="transmembrane region" description="Helical" evidence="8">
    <location>
        <begin position="360"/>
        <end position="381"/>
    </location>
</feature>
<name>A0A328FFQ2_9BACT</name>
<protein>
    <submittedName>
        <fullName evidence="11">Bcr/CflA family drug resistance efflux transporter</fullName>
    </submittedName>
    <submittedName>
        <fullName evidence="10">Bcr/CflA family efflux MFS transporter</fullName>
    </submittedName>
</protein>
<dbReference type="InterPro" id="IPR004812">
    <property type="entry name" value="Efflux_drug-R_Bcr/CmlA"/>
</dbReference>
<dbReference type="RefSeq" id="WP_111953888.1">
    <property type="nucleotide sequence ID" value="NZ_CP036313.1"/>
</dbReference>
<gene>
    <name evidence="11" type="ORF">DO021_03420</name>
    <name evidence="10" type="ORF">EYB58_07045</name>
</gene>
<evidence type="ECO:0000313" key="11">
    <source>
        <dbReference type="EMBL" id="RAM03428.1"/>
    </source>
</evidence>
<feature type="transmembrane region" description="Helical" evidence="8">
    <location>
        <begin position="246"/>
        <end position="267"/>
    </location>
</feature>
<proteinExistence type="inferred from homology"/>
<dbReference type="Proteomes" id="UP000293902">
    <property type="component" value="Chromosome"/>
</dbReference>
<evidence type="ECO:0000313" key="12">
    <source>
        <dbReference type="Proteomes" id="UP000248798"/>
    </source>
</evidence>
<feature type="transmembrane region" description="Helical" evidence="8">
    <location>
        <begin position="297"/>
        <end position="314"/>
    </location>
</feature>
<dbReference type="PANTHER" id="PTHR42718">
    <property type="entry name" value="MAJOR FACILITATOR SUPERFAMILY MULTIDRUG TRANSPORTER MFSC"/>
    <property type="match status" value="1"/>
</dbReference>
<dbReference type="OrthoDB" id="9814303at2"/>
<accession>A0A328FFQ2</accession>
<reference evidence="10 13" key="2">
    <citation type="submission" date="2019-02" db="EMBL/GenBank/DDBJ databases">
        <title>Complete genome sequence of Desulfobacter hydrogenophilus AcRS1.</title>
        <authorList>
            <person name="Marietou A."/>
            <person name="Lund M.B."/>
            <person name="Marshall I.P.G."/>
            <person name="Schreiber L."/>
            <person name="Jorgensen B."/>
        </authorList>
    </citation>
    <scope>NUCLEOTIDE SEQUENCE [LARGE SCALE GENOMIC DNA]</scope>
    <source>
        <strain evidence="10 13">AcRS1</strain>
    </source>
</reference>
<evidence type="ECO:0000256" key="2">
    <source>
        <dbReference type="ARBA" id="ARBA00006236"/>
    </source>
</evidence>
<evidence type="ECO:0000256" key="7">
    <source>
        <dbReference type="ARBA" id="ARBA00023136"/>
    </source>
</evidence>
<evidence type="ECO:0000256" key="5">
    <source>
        <dbReference type="ARBA" id="ARBA00022692"/>
    </source>
</evidence>
<dbReference type="EMBL" id="QLNI01000005">
    <property type="protein sequence ID" value="RAM03428.1"/>
    <property type="molecule type" value="Genomic_DNA"/>
</dbReference>
<keyword evidence="5 8" id="KW-0812">Transmembrane</keyword>
<evidence type="ECO:0000256" key="6">
    <source>
        <dbReference type="ARBA" id="ARBA00022989"/>
    </source>
</evidence>
<evidence type="ECO:0000259" key="9">
    <source>
        <dbReference type="PROSITE" id="PS50850"/>
    </source>
</evidence>
<dbReference type="InterPro" id="IPR011701">
    <property type="entry name" value="MFS"/>
</dbReference>
<evidence type="ECO:0000256" key="3">
    <source>
        <dbReference type="ARBA" id="ARBA00022448"/>
    </source>
</evidence>
<dbReference type="EMBL" id="CP036313">
    <property type="protein sequence ID" value="QBH12686.1"/>
    <property type="molecule type" value="Genomic_DNA"/>
</dbReference>
<keyword evidence="7 8" id="KW-0472">Membrane</keyword>
<reference evidence="11 12" key="1">
    <citation type="submission" date="2018-06" db="EMBL/GenBank/DDBJ databases">
        <title>Complete Genome Sequence of Desulfobacter hydrogenophilus (DSM3380).</title>
        <authorList>
            <person name="Marietou A."/>
            <person name="Schreiber L."/>
            <person name="Marshall I."/>
            <person name="Jorgensen B."/>
        </authorList>
    </citation>
    <scope>NUCLEOTIDE SEQUENCE [LARGE SCALE GENOMIC DNA]</scope>
    <source>
        <strain evidence="11 12">DSM 3380</strain>
    </source>
</reference>
<feature type="transmembrane region" description="Helical" evidence="8">
    <location>
        <begin position="38"/>
        <end position="61"/>
    </location>
</feature>
<feature type="transmembrane region" description="Helical" evidence="8">
    <location>
        <begin position="208"/>
        <end position="226"/>
    </location>
</feature>
<keyword evidence="13" id="KW-1185">Reference proteome</keyword>
<dbReference type="CDD" id="cd17320">
    <property type="entry name" value="MFS_MdfA_MDR_like"/>
    <property type="match status" value="1"/>
</dbReference>
<evidence type="ECO:0000313" key="10">
    <source>
        <dbReference type="EMBL" id="QBH12686.1"/>
    </source>
</evidence>
<dbReference type="GO" id="GO:0005886">
    <property type="term" value="C:plasma membrane"/>
    <property type="evidence" value="ECO:0007669"/>
    <property type="project" value="UniProtKB-SubCell"/>
</dbReference>
<feature type="transmembrane region" description="Helical" evidence="8">
    <location>
        <begin position="73"/>
        <end position="92"/>
    </location>
</feature>
<dbReference type="AlphaFoldDB" id="A0A328FFQ2"/>
<comment type="subcellular location">
    <subcellularLocation>
        <location evidence="1">Cell membrane</location>
        <topology evidence="1">Multi-pass membrane protein</topology>
    </subcellularLocation>
</comment>
<feature type="transmembrane region" description="Helical" evidence="8">
    <location>
        <begin position="131"/>
        <end position="153"/>
    </location>
</feature>
<evidence type="ECO:0000256" key="8">
    <source>
        <dbReference type="SAM" id="Phobius"/>
    </source>
</evidence>
<feature type="transmembrane region" description="Helical" evidence="8">
    <location>
        <begin position="98"/>
        <end position="119"/>
    </location>
</feature>
<organism evidence="11 12">
    <name type="scientific">Desulfobacter hydrogenophilus</name>
    <dbReference type="NCBI Taxonomy" id="2291"/>
    <lineage>
        <taxon>Bacteria</taxon>
        <taxon>Pseudomonadati</taxon>
        <taxon>Thermodesulfobacteriota</taxon>
        <taxon>Desulfobacteria</taxon>
        <taxon>Desulfobacterales</taxon>
        <taxon>Desulfobacteraceae</taxon>
        <taxon>Desulfobacter</taxon>
    </lineage>
</organism>
<dbReference type="PANTHER" id="PTHR42718:SF46">
    <property type="entry name" value="BLR6921 PROTEIN"/>
    <property type="match status" value="1"/>
</dbReference>
<dbReference type="Gene3D" id="1.20.1720.10">
    <property type="entry name" value="Multidrug resistance protein D"/>
    <property type="match status" value="1"/>
</dbReference>
<dbReference type="GO" id="GO:0042910">
    <property type="term" value="F:xenobiotic transmembrane transporter activity"/>
    <property type="evidence" value="ECO:0007669"/>
    <property type="project" value="InterPro"/>
</dbReference>